<proteinExistence type="inferred from homology"/>
<dbReference type="PRINTS" id="PR01006">
    <property type="entry name" value="FLGHOOKFLIE"/>
</dbReference>
<dbReference type="EMBL" id="JAGQHS010000004">
    <property type="protein sequence ID" value="MCA9754479.1"/>
    <property type="molecule type" value="Genomic_DNA"/>
</dbReference>
<evidence type="ECO:0000313" key="7">
    <source>
        <dbReference type="EMBL" id="MCA9754479.1"/>
    </source>
</evidence>
<dbReference type="GO" id="GO:0071973">
    <property type="term" value="P:bacterial-type flagellum-dependent cell motility"/>
    <property type="evidence" value="ECO:0007669"/>
    <property type="project" value="InterPro"/>
</dbReference>
<feature type="region of interest" description="Disordered" evidence="6">
    <location>
        <begin position="36"/>
        <end position="61"/>
    </location>
</feature>
<name>A0A956N8B0_UNCEI</name>
<keyword evidence="7" id="KW-0966">Cell projection</keyword>
<dbReference type="PANTHER" id="PTHR34653:SF1">
    <property type="entry name" value="FLAGELLAR HOOK-BASAL BODY COMPLEX PROTEIN FLIE"/>
    <property type="match status" value="1"/>
</dbReference>
<dbReference type="GO" id="GO:0003774">
    <property type="term" value="F:cytoskeletal motor activity"/>
    <property type="evidence" value="ECO:0007669"/>
    <property type="project" value="InterPro"/>
</dbReference>
<reference evidence="7" key="2">
    <citation type="journal article" date="2021" name="Microbiome">
        <title>Successional dynamics and alternative stable states in a saline activated sludge microbial community over 9 years.</title>
        <authorList>
            <person name="Wang Y."/>
            <person name="Ye J."/>
            <person name="Ju F."/>
            <person name="Liu L."/>
            <person name="Boyd J.A."/>
            <person name="Deng Y."/>
            <person name="Parks D.H."/>
            <person name="Jiang X."/>
            <person name="Yin X."/>
            <person name="Woodcroft B.J."/>
            <person name="Tyson G.W."/>
            <person name="Hugenholtz P."/>
            <person name="Polz M.F."/>
            <person name="Zhang T."/>
        </authorList>
    </citation>
    <scope>NUCLEOTIDE SEQUENCE</scope>
    <source>
        <strain evidence="7">HKST-UBA02</strain>
    </source>
</reference>
<evidence type="ECO:0000256" key="4">
    <source>
        <dbReference type="HAMAP-Rule" id="MF_00724"/>
    </source>
</evidence>
<dbReference type="InterPro" id="IPR001624">
    <property type="entry name" value="FliE"/>
</dbReference>
<evidence type="ECO:0000256" key="1">
    <source>
        <dbReference type="ARBA" id="ARBA00004117"/>
    </source>
</evidence>
<dbReference type="HAMAP" id="MF_00724">
    <property type="entry name" value="FliE"/>
    <property type="match status" value="1"/>
</dbReference>
<comment type="subcellular location">
    <subcellularLocation>
        <location evidence="1 4">Bacterial flagellum basal body</location>
    </subcellularLocation>
</comment>
<keyword evidence="3 4" id="KW-0975">Bacterial flagellum</keyword>
<evidence type="ECO:0000256" key="5">
    <source>
        <dbReference type="NCBIfam" id="TIGR00205"/>
    </source>
</evidence>
<sequence length="132" mass="14061">MASGIGGIGGIGAGIRMPQELSSTGANRAQGLESYKAAERALGPEDAGSTNSLRMSDGADRPGFLDSAKEFVNGVNDLQLNADDQLRAFVRGEAELHDVAIATHEAAIAMRLTREIRDRLLGAYQEIMRTQM</sequence>
<dbReference type="Pfam" id="PF02049">
    <property type="entry name" value="FliE"/>
    <property type="match status" value="1"/>
</dbReference>
<dbReference type="AlphaFoldDB" id="A0A956N8B0"/>
<dbReference type="GO" id="GO:0009425">
    <property type="term" value="C:bacterial-type flagellum basal body"/>
    <property type="evidence" value="ECO:0007669"/>
    <property type="project" value="UniProtKB-SubCell"/>
</dbReference>
<comment type="similarity">
    <text evidence="2 4">Belongs to the FliE family.</text>
</comment>
<comment type="caution">
    <text evidence="7">The sequence shown here is derived from an EMBL/GenBank/DDBJ whole genome shotgun (WGS) entry which is preliminary data.</text>
</comment>
<protein>
    <recommendedName>
        <fullName evidence="4 5">Flagellar hook-basal body complex protein FliE</fullName>
    </recommendedName>
</protein>
<dbReference type="GO" id="GO:0005198">
    <property type="term" value="F:structural molecule activity"/>
    <property type="evidence" value="ECO:0007669"/>
    <property type="project" value="UniProtKB-UniRule"/>
</dbReference>
<dbReference type="Proteomes" id="UP000739538">
    <property type="component" value="Unassembled WGS sequence"/>
</dbReference>
<evidence type="ECO:0000256" key="6">
    <source>
        <dbReference type="SAM" id="MobiDB-lite"/>
    </source>
</evidence>
<evidence type="ECO:0000256" key="3">
    <source>
        <dbReference type="ARBA" id="ARBA00023143"/>
    </source>
</evidence>
<reference evidence="7" key="1">
    <citation type="submission" date="2020-04" db="EMBL/GenBank/DDBJ databases">
        <authorList>
            <person name="Zhang T."/>
        </authorList>
    </citation>
    <scope>NUCLEOTIDE SEQUENCE</scope>
    <source>
        <strain evidence="7">HKST-UBA02</strain>
    </source>
</reference>
<dbReference type="PANTHER" id="PTHR34653">
    <property type="match status" value="1"/>
</dbReference>
<dbReference type="NCBIfam" id="TIGR00205">
    <property type="entry name" value="fliE"/>
    <property type="match status" value="1"/>
</dbReference>
<keyword evidence="7" id="KW-0969">Cilium</keyword>
<gene>
    <name evidence="4 7" type="primary">fliE</name>
    <name evidence="7" type="ORF">KDA27_01660</name>
</gene>
<evidence type="ECO:0000256" key="2">
    <source>
        <dbReference type="ARBA" id="ARBA00009272"/>
    </source>
</evidence>
<accession>A0A956N8B0</accession>
<keyword evidence="7" id="KW-0282">Flagellum</keyword>
<organism evidence="7 8">
    <name type="scientific">Eiseniibacteriota bacterium</name>
    <dbReference type="NCBI Taxonomy" id="2212470"/>
    <lineage>
        <taxon>Bacteria</taxon>
        <taxon>Candidatus Eiseniibacteriota</taxon>
    </lineage>
</organism>
<evidence type="ECO:0000313" key="8">
    <source>
        <dbReference type="Proteomes" id="UP000739538"/>
    </source>
</evidence>